<name>A0A6A6DR17_9PEZI</name>
<feature type="domain" description="B30.2/SPRY" evidence="1">
    <location>
        <begin position="1"/>
        <end position="91"/>
    </location>
</feature>
<organism evidence="2 3">
    <name type="scientific">Zopfia rhizophila CBS 207.26</name>
    <dbReference type="NCBI Taxonomy" id="1314779"/>
    <lineage>
        <taxon>Eukaryota</taxon>
        <taxon>Fungi</taxon>
        <taxon>Dikarya</taxon>
        <taxon>Ascomycota</taxon>
        <taxon>Pezizomycotina</taxon>
        <taxon>Dothideomycetes</taxon>
        <taxon>Dothideomycetes incertae sedis</taxon>
        <taxon>Zopfiaceae</taxon>
        <taxon>Zopfia</taxon>
    </lineage>
</organism>
<dbReference type="CDD" id="cd12885">
    <property type="entry name" value="SPRY_RanBP_like"/>
    <property type="match status" value="1"/>
</dbReference>
<dbReference type="InterPro" id="IPR001870">
    <property type="entry name" value="B30.2/SPRY"/>
</dbReference>
<dbReference type="InterPro" id="IPR050618">
    <property type="entry name" value="Ubq-SigPath_Reg"/>
</dbReference>
<proteinExistence type="predicted"/>
<dbReference type="InterPro" id="IPR044736">
    <property type="entry name" value="Gid1/RanBPM/SPLA_SPRY"/>
</dbReference>
<reference evidence="2" key="1">
    <citation type="journal article" date="2020" name="Stud. Mycol.">
        <title>101 Dothideomycetes genomes: a test case for predicting lifestyles and emergence of pathogens.</title>
        <authorList>
            <person name="Haridas S."/>
            <person name="Albert R."/>
            <person name="Binder M."/>
            <person name="Bloem J."/>
            <person name="Labutti K."/>
            <person name="Salamov A."/>
            <person name="Andreopoulos B."/>
            <person name="Baker S."/>
            <person name="Barry K."/>
            <person name="Bills G."/>
            <person name="Bluhm B."/>
            <person name="Cannon C."/>
            <person name="Castanera R."/>
            <person name="Culley D."/>
            <person name="Daum C."/>
            <person name="Ezra D."/>
            <person name="Gonzalez J."/>
            <person name="Henrissat B."/>
            <person name="Kuo A."/>
            <person name="Liang C."/>
            <person name="Lipzen A."/>
            <person name="Lutzoni F."/>
            <person name="Magnuson J."/>
            <person name="Mondo S."/>
            <person name="Nolan M."/>
            <person name="Ohm R."/>
            <person name="Pangilinan J."/>
            <person name="Park H.-J."/>
            <person name="Ramirez L."/>
            <person name="Alfaro M."/>
            <person name="Sun H."/>
            <person name="Tritt A."/>
            <person name="Yoshinaga Y."/>
            <person name="Zwiers L.-H."/>
            <person name="Turgeon B."/>
            <person name="Goodwin S."/>
            <person name="Spatafora J."/>
            <person name="Crous P."/>
            <person name="Grigoriev I."/>
        </authorList>
    </citation>
    <scope>NUCLEOTIDE SEQUENCE</scope>
    <source>
        <strain evidence="2">CBS 207.26</strain>
    </source>
</reference>
<gene>
    <name evidence="2" type="ORF">K469DRAFT_713521</name>
</gene>
<dbReference type="InterPro" id="IPR003877">
    <property type="entry name" value="SPRY_dom"/>
</dbReference>
<dbReference type="PROSITE" id="PS50188">
    <property type="entry name" value="B302_SPRY"/>
    <property type="match status" value="1"/>
</dbReference>
<evidence type="ECO:0000259" key="1">
    <source>
        <dbReference type="PROSITE" id="PS50188"/>
    </source>
</evidence>
<evidence type="ECO:0000313" key="3">
    <source>
        <dbReference type="Proteomes" id="UP000800200"/>
    </source>
</evidence>
<dbReference type="PANTHER" id="PTHR12864">
    <property type="entry name" value="RAN BINDING PROTEIN 9-RELATED"/>
    <property type="match status" value="1"/>
</dbReference>
<dbReference type="InterPro" id="IPR043136">
    <property type="entry name" value="B30.2/SPRY_sf"/>
</dbReference>
<dbReference type="OrthoDB" id="3930153at2759"/>
<dbReference type="Proteomes" id="UP000800200">
    <property type="component" value="Unassembled WGS sequence"/>
</dbReference>
<dbReference type="EMBL" id="ML994652">
    <property type="protein sequence ID" value="KAF2181463.1"/>
    <property type="molecule type" value="Genomic_DNA"/>
</dbReference>
<dbReference type="SUPFAM" id="SSF49899">
    <property type="entry name" value="Concanavalin A-like lectins/glucanases"/>
    <property type="match status" value="1"/>
</dbReference>
<dbReference type="Pfam" id="PF00622">
    <property type="entry name" value="SPRY"/>
    <property type="match status" value="1"/>
</dbReference>
<sequence length="95" mass="10207">MPGWGDGSWAFHGDDGKLFLERGQGVRYGDTYGTADVVGCGADSQKNELFFTKNGEYLGSAGSVPKGRLFATVGIGCEGVHFSINFGLEEFRYSL</sequence>
<dbReference type="InterPro" id="IPR013320">
    <property type="entry name" value="ConA-like_dom_sf"/>
</dbReference>
<keyword evidence="3" id="KW-1185">Reference proteome</keyword>
<evidence type="ECO:0000313" key="2">
    <source>
        <dbReference type="EMBL" id="KAF2181463.1"/>
    </source>
</evidence>
<dbReference type="AlphaFoldDB" id="A0A6A6DR17"/>
<protein>
    <recommendedName>
        <fullName evidence="1">B30.2/SPRY domain-containing protein</fullName>
    </recommendedName>
</protein>
<dbReference type="Gene3D" id="2.60.120.920">
    <property type="match status" value="1"/>
</dbReference>
<accession>A0A6A6DR17</accession>